<proteinExistence type="predicted"/>
<evidence type="ECO:0000256" key="1">
    <source>
        <dbReference type="SAM" id="MobiDB-lite"/>
    </source>
</evidence>
<sequence>RRRAETDSRRSSRNTADGGHKKYHREYQDSREASVLESHTPSKFWANRRFRASSVRPLSPKHTKLTGPRRNDSPQSHKHRGQDITTEEQDELERLEMEQKRIREQLKSLEAEEEEEQNEGSNENECVLESLNARSHTEDLVTPCSGTSKNSSLNYLLEEEKIEDDDDDIDLQELRRLALATSERHIRLMATEPHSSQQGVADCDVVVIPDIEPDLPEP</sequence>
<reference evidence="2" key="1">
    <citation type="submission" date="2014-12" db="EMBL/GenBank/DDBJ databases">
        <title>Insight into the proteome of Arion vulgaris.</title>
        <authorList>
            <person name="Aradska J."/>
            <person name="Bulat T."/>
            <person name="Smidak R."/>
            <person name="Sarate P."/>
            <person name="Gangsoo J."/>
            <person name="Sialana F."/>
            <person name="Bilban M."/>
            <person name="Lubec G."/>
        </authorList>
    </citation>
    <scope>NUCLEOTIDE SEQUENCE</scope>
    <source>
        <tissue evidence="2">Skin</tissue>
    </source>
</reference>
<feature type="non-terminal residue" evidence="2">
    <location>
        <position position="1"/>
    </location>
</feature>
<dbReference type="AlphaFoldDB" id="A0A0B6ZGU1"/>
<feature type="region of interest" description="Disordered" evidence="1">
    <location>
        <begin position="1"/>
        <end position="90"/>
    </location>
</feature>
<dbReference type="EMBL" id="HACG01020757">
    <property type="protein sequence ID" value="CEK67622.1"/>
    <property type="molecule type" value="Transcribed_RNA"/>
</dbReference>
<feature type="non-terminal residue" evidence="2">
    <location>
        <position position="218"/>
    </location>
</feature>
<name>A0A0B6ZGU1_9EUPU</name>
<gene>
    <name evidence="2" type="primary">ORF63315</name>
</gene>
<accession>A0A0B6ZGU1</accession>
<evidence type="ECO:0000313" key="2">
    <source>
        <dbReference type="EMBL" id="CEK67622.1"/>
    </source>
</evidence>
<organism evidence="2">
    <name type="scientific">Arion vulgaris</name>
    <dbReference type="NCBI Taxonomy" id="1028688"/>
    <lineage>
        <taxon>Eukaryota</taxon>
        <taxon>Metazoa</taxon>
        <taxon>Spiralia</taxon>
        <taxon>Lophotrochozoa</taxon>
        <taxon>Mollusca</taxon>
        <taxon>Gastropoda</taxon>
        <taxon>Heterobranchia</taxon>
        <taxon>Euthyneura</taxon>
        <taxon>Panpulmonata</taxon>
        <taxon>Eupulmonata</taxon>
        <taxon>Stylommatophora</taxon>
        <taxon>Helicina</taxon>
        <taxon>Arionoidea</taxon>
        <taxon>Arionidae</taxon>
        <taxon>Arion</taxon>
    </lineage>
</organism>
<feature type="region of interest" description="Disordered" evidence="1">
    <location>
        <begin position="103"/>
        <end position="124"/>
    </location>
</feature>
<feature type="compositionally biased region" description="Basic and acidic residues" evidence="1">
    <location>
        <begin position="1"/>
        <end position="10"/>
    </location>
</feature>
<protein>
    <submittedName>
        <fullName evidence="2">Uncharacterized protein</fullName>
    </submittedName>
</protein>
<feature type="compositionally biased region" description="Basic and acidic residues" evidence="1">
    <location>
        <begin position="25"/>
        <end position="34"/>
    </location>
</feature>